<evidence type="ECO:0008006" key="4">
    <source>
        <dbReference type="Google" id="ProtNLM"/>
    </source>
</evidence>
<gene>
    <name evidence="2" type="ORF">F9817_08685</name>
</gene>
<name>A0A7X4LJT2_9VIBR</name>
<evidence type="ECO:0000256" key="1">
    <source>
        <dbReference type="SAM" id="SignalP"/>
    </source>
</evidence>
<feature type="chain" id="PRO_5030887999" description="WD40 repeat protein" evidence="1">
    <location>
        <begin position="22"/>
        <end position="224"/>
    </location>
</feature>
<feature type="signal peptide" evidence="1">
    <location>
        <begin position="1"/>
        <end position="21"/>
    </location>
</feature>
<proteinExistence type="predicted"/>
<dbReference type="Proteomes" id="UP000462621">
    <property type="component" value="Unassembled WGS sequence"/>
</dbReference>
<evidence type="ECO:0000313" key="2">
    <source>
        <dbReference type="EMBL" id="MZI93270.1"/>
    </source>
</evidence>
<keyword evidence="1" id="KW-0732">Signal</keyword>
<evidence type="ECO:0000313" key="3">
    <source>
        <dbReference type="Proteomes" id="UP000462621"/>
    </source>
</evidence>
<dbReference type="AlphaFoldDB" id="A0A7X4LJT2"/>
<keyword evidence="3" id="KW-1185">Reference proteome</keyword>
<sequence length="224" mass="25680">MKWMRKLLASVALLVAPYAISHDNKSHDLTQFDQPLLLGDWYFVNPEPEKSQDGFLAIKMSFHSNYQFTIDIQKKDYDIDHWEGLYSATDHTLAMDLGNDSPHIYEYKGNHNMLYMNGLYFTKGLPNALAGMWSSESVSSDDNNMSDAVTHVDLLLQPDFVFLFRATDAKGEQKVHQGVYYTEQDHLVLMYEKGEHDTTFSLKDNKLTLKVEDGAMLAVLDRVK</sequence>
<comment type="caution">
    <text evidence="2">The sequence shown here is derived from an EMBL/GenBank/DDBJ whole genome shotgun (WGS) entry which is preliminary data.</text>
</comment>
<dbReference type="RefSeq" id="WP_161154596.1">
    <property type="nucleotide sequence ID" value="NZ_WEKT01000011.1"/>
</dbReference>
<accession>A0A7X4LJT2</accession>
<dbReference type="EMBL" id="WEKT01000011">
    <property type="protein sequence ID" value="MZI93270.1"/>
    <property type="molecule type" value="Genomic_DNA"/>
</dbReference>
<reference evidence="2 3" key="1">
    <citation type="submission" date="2019-10" db="EMBL/GenBank/DDBJ databases">
        <title>Vibrio sp. nov. isolated from a shrimp pond.</title>
        <authorList>
            <person name="Gomez-Gil B."/>
            <person name="Enciso-Ibarra J."/>
            <person name="Enciso-Ibarra K."/>
            <person name="Bolan-Mejia C."/>
        </authorList>
    </citation>
    <scope>NUCLEOTIDE SEQUENCE [LARGE SCALE GENOMIC DNA]</scope>
    <source>
        <strain evidence="2 3">CAIM 722</strain>
    </source>
</reference>
<protein>
    <recommendedName>
        <fullName evidence="4">WD40 repeat protein</fullName>
    </recommendedName>
</protein>
<organism evidence="2 3">
    <name type="scientific">Vibrio eleionomae</name>
    <dbReference type="NCBI Taxonomy" id="2653505"/>
    <lineage>
        <taxon>Bacteria</taxon>
        <taxon>Pseudomonadati</taxon>
        <taxon>Pseudomonadota</taxon>
        <taxon>Gammaproteobacteria</taxon>
        <taxon>Vibrionales</taxon>
        <taxon>Vibrionaceae</taxon>
        <taxon>Vibrio</taxon>
    </lineage>
</organism>